<organism evidence="7 8">
    <name type="scientific">Chrysodeixis includens</name>
    <name type="common">Soybean looper</name>
    <name type="synonym">Pseudoplusia includens</name>
    <dbReference type="NCBI Taxonomy" id="689277"/>
    <lineage>
        <taxon>Eukaryota</taxon>
        <taxon>Metazoa</taxon>
        <taxon>Ecdysozoa</taxon>
        <taxon>Arthropoda</taxon>
        <taxon>Hexapoda</taxon>
        <taxon>Insecta</taxon>
        <taxon>Pterygota</taxon>
        <taxon>Neoptera</taxon>
        <taxon>Endopterygota</taxon>
        <taxon>Lepidoptera</taxon>
        <taxon>Glossata</taxon>
        <taxon>Ditrysia</taxon>
        <taxon>Noctuoidea</taxon>
        <taxon>Noctuidae</taxon>
        <taxon>Plusiinae</taxon>
        <taxon>Chrysodeixis</taxon>
    </lineage>
</organism>
<dbReference type="GO" id="GO:0006952">
    <property type="term" value="P:defense response"/>
    <property type="evidence" value="ECO:0007669"/>
    <property type="project" value="InterPro"/>
</dbReference>
<sequence>MKTFLFIFLAGYAVRCDDSNYYVVQMPERTPTKEFKVYWNVPTMQCASKKIPFDDLDTYGIIQNTGDSFRGDKIAIMYDPGAFPALLENSTTGEIKYRNGGVPQEGDLIVHLNTFQNVLDQSIPDKNFSGVGIIDFESWRPVLRQNFGTLTPYKDVSYEIEKKRHWWWKKQWIEEEAKRRFEKSGREFMQATIALAKKMRPLALWGYYGFPYCFNMADNNRQEACAAKVPQENNAISWLWKESTALLPSVYSTSDMSAGQLAGLIRGRVREAARLRPSAAPILPYFWYRYRDAGFFNETDLNLALSTFYKSNASGFIIWGSSSDVNTVDKCNQLKDYVTNILGPAVAKYTLSNVKQGDEVEETYNLIFSNQSKYDPEYTWIPPVNYTQNIEQMVDQELREKNESTVIDTDTESILVDMILNKIANYCVDGCDKHKANKTVTGDNSTTSEAPVTLVTEDPFKNVTKDAVRESTTEEELYEYDATNDGAGKDFYDSNDYGDVSSIVEETSTTLTTETSTTSIITEGTSTSSTNTEVTSTTNKIEEESTTVSTSTEETSTYSTSTEGTTLVVSTTDLNNSSTTENNIENSSTDQTSTIVYTSSTTDNGIESTVGSSTTQSTDAYTSESTSLSTDESTSINTSEAVSSNTEESSTIYPKLEEISMDGAIGTNGTTGTVSGDGTTVAPVISEQVSVSVSRGITSAPFACSLFYFYSITKCLCVLFGNC</sequence>
<feature type="compositionally biased region" description="Low complexity" evidence="5">
    <location>
        <begin position="575"/>
        <end position="589"/>
    </location>
</feature>
<dbReference type="AlphaFoldDB" id="A0A9P0BVB0"/>
<feature type="region of interest" description="Disordered" evidence="5">
    <location>
        <begin position="600"/>
        <end position="650"/>
    </location>
</feature>
<dbReference type="EMBL" id="LR824028">
    <property type="protein sequence ID" value="CAH0598162.1"/>
    <property type="molecule type" value="Genomic_DNA"/>
</dbReference>
<feature type="compositionally biased region" description="Low complexity" evidence="5">
    <location>
        <begin position="546"/>
        <end position="563"/>
    </location>
</feature>
<evidence type="ECO:0000256" key="1">
    <source>
        <dbReference type="ARBA" id="ARBA00008871"/>
    </source>
</evidence>
<dbReference type="GO" id="GO:0005975">
    <property type="term" value="P:carbohydrate metabolic process"/>
    <property type="evidence" value="ECO:0007669"/>
    <property type="project" value="InterPro"/>
</dbReference>
<evidence type="ECO:0000256" key="2">
    <source>
        <dbReference type="ARBA" id="ARBA00023157"/>
    </source>
</evidence>
<dbReference type="SUPFAM" id="SSF51445">
    <property type="entry name" value="(Trans)glycosidases"/>
    <property type="match status" value="1"/>
</dbReference>
<keyword evidence="8" id="KW-1185">Reference proteome</keyword>
<feature type="compositionally biased region" description="Polar residues" evidence="5">
    <location>
        <begin position="600"/>
        <end position="621"/>
    </location>
</feature>
<dbReference type="OrthoDB" id="5796153at2759"/>
<evidence type="ECO:0000256" key="6">
    <source>
        <dbReference type="SAM" id="SignalP"/>
    </source>
</evidence>
<dbReference type="Proteomes" id="UP001154114">
    <property type="component" value="Chromosome 25"/>
</dbReference>
<proteinExistence type="inferred from homology"/>
<dbReference type="InterPro" id="IPR013785">
    <property type="entry name" value="Aldolase_TIM"/>
</dbReference>
<dbReference type="Gene3D" id="3.20.20.70">
    <property type="entry name" value="Aldolase class I"/>
    <property type="match status" value="1"/>
</dbReference>
<accession>A0A9P0BVB0</accession>
<feature type="compositionally biased region" description="Low complexity" evidence="5">
    <location>
        <begin position="622"/>
        <end position="635"/>
    </location>
</feature>
<dbReference type="PANTHER" id="PTHR11769:SF35">
    <property type="entry name" value="HYALURONIDASE"/>
    <property type="match status" value="1"/>
</dbReference>
<dbReference type="InterPro" id="IPR018155">
    <property type="entry name" value="Hyaluronidase"/>
</dbReference>
<feature type="compositionally biased region" description="Low complexity" evidence="5">
    <location>
        <begin position="522"/>
        <end position="538"/>
    </location>
</feature>
<keyword evidence="4" id="KW-0378">Hydrolase</keyword>
<dbReference type="GO" id="GO:0004415">
    <property type="term" value="F:hyalurononglucosaminidase activity"/>
    <property type="evidence" value="ECO:0007669"/>
    <property type="project" value="UniProtKB-UniRule"/>
</dbReference>
<feature type="compositionally biased region" description="Polar residues" evidence="5">
    <location>
        <begin position="636"/>
        <end position="650"/>
    </location>
</feature>
<evidence type="ECO:0000256" key="3">
    <source>
        <dbReference type="ARBA" id="ARBA00023180"/>
    </source>
</evidence>
<keyword evidence="3" id="KW-0325">Glycoprotein</keyword>
<dbReference type="PRINTS" id="PR00847">
    <property type="entry name" value="HYALURONDASE"/>
</dbReference>
<dbReference type="GO" id="GO:0030214">
    <property type="term" value="P:hyaluronan catabolic process"/>
    <property type="evidence" value="ECO:0007669"/>
    <property type="project" value="TreeGrafter"/>
</dbReference>
<gene>
    <name evidence="7" type="ORF">CINC_LOCUS8013</name>
</gene>
<dbReference type="Pfam" id="PF01630">
    <property type="entry name" value="Glyco_hydro_56"/>
    <property type="match status" value="1"/>
</dbReference>
<reference evidence="7" key="1">
    <citation type="submission" date="2021-12" db="EMBL/GenBank/DDBJ databases">
        <authorList>
            <person name="King R."/>
        </authorList>
    </citation>
    <scope>NUCLEOTIDE SEQUENCE</scope>
</reference>
<comment type="similarity">
    <text evidence="1 4">Belongs to the glycosyl hydrolase 56 family.</text>
</comment>
<dbReference type="InterPro" id="IPR017853">
    <property type="entry name" value="GH"/>
</dbReference>
<feature type="signal peptide" evidence="6">
    <location>
        <begin position="1"/>
        <end position="16"/>
    </location>
</feature>
<evidence type="ECO:0000256" key="5">
    <source>
        <dbReference type="SAM" id="MobiDB-lite"/>
    </source>
</evidence>
<evidence type="ECO:0000313" key="7">
    <source>
        <dbReference type="EMBL" id="CAH0598162.1"/>
    </source>
</evidence>
<protein>
    <recommendedName>
        <fullName evidence="4">Hyaluronidase</fullName>
        <ecNumber evidence="4">3.2.1.35</ecNumber>
    </recommendedName>
</protein>
<dbReference type="PANTHER" id="PTHR11769">
    <property type="entry name" value="HYALURONIDASE"/>
    <property type="match status" value="1"/>
</dbReference>
<dbReference type="InterPro" id="IPR001329">
    <property type="entry name" value="Venom_Hyaluronidase"/>
</dbReference>
<feature type="region of interest" description="Disordered" evidence="5">
    <location>
        <begin position="573"/>
        <end position="592"/>
    </location>
</feature>
<dbReference type="PRINTS" id="PR00846">
    <property type="entry name" value="GLHYDRLASE56"/>
</dbReference>
<dbReference type="EC" id="3.2.1.35" evidence="4"/>
<evidence type="ECO:0000256" key="4">
    <source>
        <dbReference type="RuleBase" id="RU610713"/>
    </source>
</evidence>
<keyword evidence="6" id="KW-0732">Signal</keyword>
<keyword evidence="2" id="KW-1015">Disulfide bond</keyword>
<feature type="region of interest" description="Disordered" evidence="5">
    <location>
        <begin position="522"/>
        <end position="563"/>
    </location>
</feature>
<feature type="chain" id="PRO_5040318292" description="Hyaluronidase" evidence="6">
    <location>
        <begin position="17"/>
        <end position="723"/>
    </location>
</feature>
<comment type="catalytic activity">
    <reaction evidence="4">
        <text>Random hydrolysis of (1-&gt;4)-linkages between N-acetyl-beta-D-glucosamine and D-glucuronate residues in hyaluronate.</text>
        <dbReference type="EC" id="3.2.1.35"/>
    </reaction>
</comment>
<name>A0A9P0BVB0_CHRIL</name>
<evidence type="ECO:0000313" key="8">
    <source>
        <dbReference type="Proteomes" id="UP001154114"/>
    </source>
</evidence>
<keyword evidence="4" id="KW-0326">Glycosidase</keyword>